<accession>A0A8D8X2Z5</accession>
<dbReference type="EMBL" id="HBUF01252260">
    <property type="protein sequence ID" value="CAG6680463.1"/>
    <property type="molecule type" value="Transcribed_RNA"/>
</dbReference>
<evidence type="ECO:0000313" key="1">
    <source>
        <dbReference type="EMBL" id="CAG6680463.1"/>
    </source>
</evidence>
<organism evidence="1">
    <name type="scientific">Cacopsylla melanoneura</name>
    <dbReference type="NCBI Taxonomy" id="428564"/>
    <lineage>
        <taxon>Eukaryota</taxon>
        <taxon>Metazoa</taxon>
        <taxon>Ecdysozoa</taxon>
        <taxon>Arthropoda</taxon>
        <taxon>Hexapoda</taxon>
        <taxon>Insecta</taxon>
        <taxon>Pterygota</taxon>
        <taxon>Neoptera</taxon>
        <taxon>Paraneoptera</taxon>
        <taxon>Hemiptera</taxon>
        <taxon>Sternorrhyncha</taxon>
        <taxon>Psylloidea</taxon>
        <taxon>Psyllidae</taxon>
        <taxon>Psyllinae</taxon>
        <taxon>Cacopsylla</taxon>
    </lineage>
</organism>
<name>A0A8D8X2Z5_9HEMI</name>
<protein>
    <submittedName>
        <fullName evidence="1">Uncharacterized protein</fullName>
    </submittedName>
</protein>
<reference evidence="1" key="1">
    <citation type="submission" date="2021-05" db="EMBL/GenBank/DDBJ databases">
        <authorList>
            <person name="Alioto T."/>
            <person name="Alioto T."/>
            <person name="Gomez Garrido J."/>
        </authorList>
    </citation>
    <scope>NUCLEOTIDE SEQUENCE</scope>
</reference>
<proteinExistence type="predicted"/>
<dbReference type="AlphaFoldDB" id="A0A8D8X2Z5"/>
<sequence>MTHFCYKYRELTVDLLNLCRLLSCQLLLVFDEAMATLLGQLLLVLSVALVVVAEHKEFGCKFDDEQYNYNGKEDFGDFVKTIKFNNTNEFNEFMKDLEQIRKTIRNNSLYNTVDPFIKMYEDYKDAKKRNPASTFADFFPNYKPPNPFDNAFQRFPRNTFFSVISIYHKMKTDFGNKYPAFKDSFVLATCDEQVEKAVLDQVNTGIEQLQTPPGFEHDRIVGVIPFLILKDGQWYDVQGFVIVESTDISSSRTLAPIVMEKKFANHTLNKNEVQLFGPTVARYTWLPNTLDSYIRLDSVMYDYNNKVTRRSGNGELVTVPKEKIISTDLLFMTSKSLCSFVKHVLKTNLRKRYVHLLRDTLDEAGSTQHYIGFELKPLSDNDTLFTYLGFREVPGQPTIPSSETFRLDGFGFDGLKQMNQTYENSLKSFATIFKVEYIELLKILKQMYDMEHKDNAFMKELITYKPQGSSTFWEVSGNLFENAWKWLSGKRSD</sequence>